<dbReference type="Pfam" id="PF01613">
    <property type="entry name" value="Flavin_Reduct"/>
    <property type="match status" value="1"/>
</dbReference>
<gene>
    <name evidence="4" type="ORF">R2Q92_05015</name>
</gene>
<reference evidence="4 5" key="1">
    <citation type="submission" date="2023-10" db="EMBL/GenBank/DDBJ databases">
        <title>Microbacterium xanthum sp. nov., isolated from seaweed.</title>
        <authorList>
            <person name="Lee S.D."/>
        </authorList>
    </citation>
    <scope>NUCLEOTIDE SEQUENCE [LARGE SCALE GENOMIC DNA]</scope>
    <source>
        <strain evidence="4 5">KCTC 19124</strain>
    </source>
</reference>
<dbReference type="InterPro" id="IPR002563">
    <property type="entry name" value="Flavin_Rdtase-like_dom"/>
</dbReference>
<dbReference type="InterPro" id="IPR050268">
    <property type="entry name" value="NADH-dep_flavin_reductase"/>
</dbReference>
<sequence>MTLLSPAISESTRVLDVPTHDPDHVRGAMGRFPTGVVALCAIVDGRRVGMVASSFSAGASYSPPMVMFSVQESSTTWPVLHRAERIGVSVLGSHQSDACMQLASRSRDRFEGLATTVTAEGAVLVDGAAMWFDCDVYSCVPAGDHSVVVMRVHSMNIDDEVAPLIYHERRFHGLREIDGGRA</sequence>
<evidence type="ECO:0000259" key="3">
    <source>
        <dbReference type="SMART" id="SM00903"/>
    </source>
</evidence>
<dbReference type="EMBL" id="JAWJYN010000001">
    <property type="protein sequence ID" value="MDZ8161188.1"/>
    <property type="molecule type" value="Genomic_DNA"/>
</dbReference>
<comment type="similarity">
    <text evidence="1">Belongs to the non-flavoprotein flavin reductase family.</text>
</comment>
<dbReference type="InterPro" id="IPR012349">
    <property type="entry name" value="Split_barrel_FMN-bd"/>
</dbReference>
<keyword evidence="5" id="KW-1185">Reference proteome</keyword>
<evidence type="ECO:0000256" key="1">
    <source>
        <dbReference type="ARBA" id="ARBA00008898"/>
    </source>
</evidence>
<evidence type="ECO:0000256" key="2">
    <source>
        <dbReference type="ARBA" id="ARBA00023002"/>
    </source>
</evidence>
<dbReference type="PANTHER" id="PTHR30466:SF11">
    <property type="entry name" value="FLAVIN-DEPENDENT MONOOXYGENASE, REDUCTASE SUBUNIT HSAB"/>
    <property type="match status" value="1"/>
</dbReference>
<dbReference type="PANTHER" id="PTHR30466">
    <property type="entry name" value="FLAVIN REDUCTASE"/>
    <property type="match status" value="1"/>
</dbReference>
<comment type="caution">
    <text evidence="4">The sequence shown here is derived from an EMBL/GenBank/DDBJ whole genome shotgun (WGS) entry which is preliminary data.</text>
</comment>
<accession>A0ABU5N534</accession>
<evidence type="ECO:0000313" key="5">
    <source>
        <dbReference type="Proteomes" id="UP001291912"/>
    </source>
</evidence>
<dbReference type="Proteomes" id="UP001291912">
    <property type="component" value="Unassembled WGS sequence"/>
</dbReference>
<proteinExistence type="inferred from homology"/>
<dbReference type="SMART" id="SM00903">
    <property type="entry name" value="Flavin_Reduct"/>
    <property type="match status" value="1"/>
</dbReference>
<dbReference type="RefSeq" id="WP_194423831.1">
    <property type="nucleotide sequence ID" value="NZ_BAAAPT010000001.1"/>
</dbReference>
<organism evidence="4 5">
    <name type="scientific">Microbacterium aquimaris</name>
    <dbReference type="NCBI Taxonomy" id="459816"/>
    <lineage>
        <taxon>Bacteria</taxon>
        <taxon>Bacillati</taxon>
        <taxon>Actinomycetota</taxon>
        <taxon>Actinomycetes</taxon>
        <taxon>Micrococcales</taxon>
        <taxon>Microbacteriaceae</taxon>
        <taxon>Microbacterium</taxon>
    </lineage>
</organism>
<keyword evidence="2 4" id="KW-0560">Oxidoreductase</keyword>
<evidence type="ECO:0000313" key="4">
    <source>
        <dbReference type="EMBL" id="MDZ8161188.1"/>
    </source>
</evidence>
<dbReference type="Gene3D" id="2.30.110.10">
    <property type="entry name" value="Electron Transport, Fmn-binding Protein, Chain A"/>
    <property type="match status" value="1"/>
</dbReference>
<dbReference type="EC" id="1.-.-.-" evidence="4"/>
<dbReference type="GO" id="GO:0016491">
    <property type="term" value="F:oxidoreductase activity"/>
    <property type="evidence" value="ECO:0007669"/>
    <property type="project" value="UniProtKB-KW"/>
</dbReference>
<dbReference type="SUPFAM" id="SSF50475">
    <property type="entry name" value="FMN-binding split barrel"/>
    <property type="match status" value="1"/>
</dbReference>
<name>A0ABU5N534_9MICO</name>
<protein>
    <submittedName>
        <fullName evidence="4">Flavin reductase family protein</fullName>
        <ecNumber evidence="4">1.-.-.-</ecNumber>
    </submittedName>
</protein>
<feature type="domain" description="Flavin reductase like" evidence="3">
    <location>
        <begin position="29"/>
        <end position="173"/>
    </location>
</feature>